<dbReference type="PANTHER" id="PTHR20883">
    <property type="entry name" value="PHYTANOYL-COA DIOXYGENASE DOMAIN CONTAINING 1"/>
    <property type="match status" value="1"/>
</dbReference>
<dbReference type="InterPro" id="IPR008775">
    <property type="entry name" value="Phytyl_CoA_dOase-like"/>
</dbReference>
<dbReference type="SUPFAM" id="SSF51197">
    <property type="entry name" value="Clavaminate synthase-like"/>
    <property type="match status" value="1"/>
</dbReference>
<accession>A0A382L5J9</accession>
<keyword evidence="2" id="KW-0408">Iron</keyword>
<evidence type="ECO:0000256" key="2">
    <source>
        <dbReference type="ARBA" id="ARBA00023004"/>
    </source>
</evidence>
<reference evidence="3" key="1">
    <citation type="submission" date="2018-05" db="EMBL/GenBank/DDBJ databases">
        <authorList>
            <person name="Lanie J.A."/>
            <person name="Ng W.-L."/>
            <person name="Kazmierczak K.M."/>
            <person name="Andrzejewski T.M."/>
            <person name="Davidsen T.M."/>
            <person name="Wayne K.J."/>
            <person name="Tettelin H."/>
            <person name="Glass J.I."/>
            <person name="Rusch D."/>
            <person name="Podicherti R."/>
            <person name="Tsui H.-C.T."/>
            <person name="Winkler M.E."/>
        </authorList>
    </citation>
    <scope>NUCLEOTIDE SEQUENCE</scope>
</reference>
<evidence type="ECO:0000256" key="1">
    <source>
        <dbReference type="ARBA" id="ARBA00022723"/>
    </source>
</evidence>
<evidence type="ECO:0008006" key="4">
    <source>
        <dbReference type="Google" id="ProtNLM"/>
    </source>
</evidence>
<dbReference type="Gene3D" id="2.60.120.620">
    <property type="entry name" value="q2cbj1_9rhob like domain"/>
    <property type="match status" value="1"/>
</dbReference>
<dbReference type="EMBL" id="UINC01083955">
    <property type="protein sequence ID" value="SVC30151.1"/>
    <property type="molecule type" value="Genomic_DNA"/>
</dbReference>
<proteinExistence type="predicted"/>
<gene>
    <name evidence="3" type="ORF">METZ01_LOCUS283005</name>
</gene>
<organism evidence="3">
    <name type="scientific">marine metagenome</name>
    <dbReference type="NCBI Taxonomy" id="408172"/>
    <lineage>
        <taxon>unclassified sequences</taxon>
        <taxon>metagenomes</taxon>
        <taxon>ecological metagenomes</taxon>
    </lineage>
</organism>
<dbReference type="GO" id="GO:0046872">
    <property type="term" value="F:metal ion binding"/>
    <property type="evidence" value="ECO:0007669"/>
    <property type="project" value="UniProtKB-KW"/>
</dbReference>
<evidence type="ECO:0000313" key="3">
    <source>
        <dbReference type="EMBL" id="SVC30151.1"/>
    </source>
</evidence>
<feature type="non-terminal residue" evidence="3">
    <location>
        <position position="1"/>
    </location>
</feature>
<name>A0A382L5J9_9ZZZZ</name>
<protein>
    <recommendedName>
        <fullName evidence="4">Phytanoyl-CoA dioxygenase</fullName>
    </recommendedName>
</protein>
<keyword evidence="1" id="KW-0479">Metal-binding</keyword>
<dbReference type="Pfam" id="PF05721">
    <property type="entry name" value="PhyH"/>
    <property type="match status" value="1"/>
</dbReference>
<sequence length="164" mass="18146">IIGVGGVEQKLHVDTPIPEPYPPWIMQANTIWLLDDFTEYNGATWCLPGSHKLGTKPRAKDQSRRDLIQIQGKKGSVIVTHGFLWHKSGNNKTDKARICLLGAFAASYIRDISNEEEYLVVVDDKILDNSSETLKKLIGVGHGVHRGALQAPPLKGKKKIIVTN</sequence>
<dbReference type="AlphaFoldDB" id="A0A382L5J9"/>
<dbReference type="PANTHER" id="PTHR20883:SF15">
    <property type="entry name" value="PHYTANOYL-COA DIOXYGENASE DOMAIN-CONTAINING PROTEIN 1"/>
    <property type="match status" value="1"/>
</dbReference>